<name>A0A5B7IT08_PORTR</name>
<reference evidence="1 2" key="1">
    <citation type="submission" date="2019-05" db="EMBL/GenBank/DDBJ databases">
        <title>Another draft genome of Portunus trituberculatus and its Hox gene families provides insights of decapod evolution.</title>
        <authorList>
            <person name="Jeong J.-H."/>
            <person name="Song I."/>
            <person name="Kim S."/>
            <person name="Choi T."/>
            <person name="Kim D."/>
            <person name="Ryu S."/>
            <person name="Kim W."/>
        </authorList>
    </citation>
    <scope>NUCLEOTIDE SEQUENCE [LARGE SCALE GENOMIC DNA]</scope>
    <source>
        <tissue evidence="1">Muscle</tissue>
    </source>
</reference>
<dbReference type="EMBL" id="VSRR010078751">
    <property type="protein sequence ID" value="MPC88731.1"/>
    <property type="molecule type" value="Genomic_DNA"/>
</dbReference>
<evidence type="ECO:0000313" key="1">
    <source>
        <dbReference type="EMBL" id="MPC88731.1"/>
    </source>
</evidence>
<dbReference type="Proteomes" id="UP000324222">
    <property type="component" value="Unassembled WGS sequence"/>
</dbReference>
<keyword evidence="2" id="KW-1185">Reference proteome</keyword>
<comment type="caution">
    <text evidence="1">The sequence shown here is derived from an EMBL/GenBank/DDBJ whole genome shotgun (WGS) entry which is preliminary data.</text>
</comment>
<dbReference type="AlphaFoldDB" id="A0A5B7IT08"/>
<accession>A0A5B7IT08</accession>
<gene>
    <name evidence="1" type="ORF">E2C01_083650</name>
</gene>
<evidence type="ECO:0000313" key="2">
    <source>
        <dbReference type="Proteomes" id="UP000324222"/>
    </source>
</evidence>
<proteinExistence type="predicted"/>
<organism evidence="1 2">
    <name type="scientific">Portunus trituberculatus</name>
    <name type="common">Swimming crab</name>
    <name type="synonym">Neptunus trituberculatus</name>
    <dbReference type="NCBI Taxonomy" id="210409"/>
    <lineage>
        <taxon>Eukaryota</taxon>
        <taxon>Metazoa</taxon>
        <taxon>Ecdysozoa</taxon>
        <taxon>Arthropoda</taxon>
        <taxon>Crustacea</taxon>
        <taxon>Multicrustacea</taxon>
        <taxon>Malacostraca</taxon>
        <taxon>Eumalacostraca</taxon>
        <taxon>Eucarida</taxon>
        <taxon>Decapoda</taxon>
        <taxon>Pleocyemata</taxon>
        <taxon>Brachyura</taxon>
        <taxon>Eubrachyura</taxon>
        <taxon>Portunoidea</taxon>
        <taxon>Portunidae</taxon>
        <taxon>Portuninae</taxon>
        <taxon>Portunus</taxon>
    </lineage>
</organism>
<protein>
    <submittedName>
        <fullName evidence="1">Uncharacterized protein</fullName>
    </submittedName>
</protein>
<sequence length="76" mass="8459">MKNTRQNEKNNVLVDFKIGLVEVASWRAPSGARGRLKSLGNIMEVVRRRSFSLAQAASCSAIPDHPDIRDHKCVVL</sequence>